<evidence type="ECO:0000256" key="2">
    <source>
        <dbReference type="ARBA" id="ARBA00007447"/>
    </source>
</evidence>
<keyword evidence="5" id="KW-0732">Signal</keyword>
<dbReference type="PANTHER" id="PTHR47966">
    <property type="entry name" value="BETA-SITE APP-CLEAVING ENZYME, ISOFORM A-RELATED"/>
    <property type="match status" value="1"/>
</dbReference>
<evidence type="ECO:0000256" key="10">
    <source>
        <dbReference type="PIRSR" id="PIRSR601461-1"/>
    </source>
</evidence>
<dbReference type="PROSITE" id="PS51767">
    <property type="entry name" value="PEPTIDASE_A1"/>
    <property type="match status" value="1"/>
</dbReference>
<dbReference type="Pfam" id="PF00026">
    <property type="entry name" value="Asp"/>
    <property type="match status" value="1"/>
</dbReference>
<dbReference type="CDD" id="cd05471">
    <property type="entry name" value="pepsin_like"/>
    <property type="match status" value="1"/>
</dbReference>
<dbReference type="SUPFAM" id="SSF50630">
    <property type="entry name" value="Acid proteases"/>
    <property type="match status" value="1"/>
</dbReference>
<feature type="domain" description="Peptidase A1" evidence="13">
    <location>
        <begin position="122"/>
        <end position="448"/>
    </location>
</feature>
<feature type="active site" evidence="10">
    <location>
        <position position="340"/>
    </location>
</feature>
<keyword evidence="4" id="KW-0645">Protease</keyword>
<feature type="compositionally biased region" description="Acidic residues" evidence="12">
    <location>
        <begin position="485"/>
        <end position="498"/>
    </location>
</feature>
<feature type="compositionally biased region" description="Basic and acidic residues" evidence="12">
    <location>
        <begin position="499"/>
        <end position="532"/>
    </location>
</feature>
<comment type="catalytic activity">
    <reaction evidence="1">
        <text>Hydrolysis of proteins with broad specificity similar to that of pepsin A, preferring hydrophobic residues at P1 and P1'. Clots milk and activates trypsinogen. Does not cleave 4-Gln-|-His-5, but does cleave 10-His-|-Leu-11 and 12-Val-|-Glu-13 in B chain of insulin.</text>
        <dbReference type="EC" id="3.4.23.21"/>
    </reaction>
</comment>
<evidence type="ECO:0000256" key="6">
    <source>
        <dbReference type="ARBA" id="ARBA00022750"/>
    </source>
</evidence>
<dbReference type="PANTHER" id="PTHR47966:SF1">
    <property type="entry name" value="ASPARTYL PROTEINASE"/>
    <property type="match status" value="1"/>
</dbReference>
<dbReference type="FunFam" id="2.40.70.10:FF:000115">
    <property type="entry name" value="Lysosomal aspartic protease"/>
    <property type="match status" value="1"/>
</dbReference>
<feature type="disulfide bond" evidence="11">
    <location>
        <begin position="374"/>
        <end position="412"/>
    </location>
</feature>
<dbReference type="EMBL" id="JAIFTL010000133">
    <property type="protein sequence ID" value="KAG9322717.1"/>
    <property type="molecule type" value="Genomic_DNA"/>
</dbReference>
<dbReference type="Proteomes" id="UP000717515">
    <property type="component" value="Unassembled WGS sequence"/>
</dbReference>
<evidence type="ECO:0000313" key="14">
    <source>
        <dbReference type="EMBL" id="KAG9322717.1"/>
    </source>
</evidence>
<keyword evidence="8" id="KW-0865">Zymogen</keyword>
<evidence type="ECO:0000256" key="4">
    <source>
        <dbReference type="ARBA" id="ARBA00022670"/>
    </source>
</evidence>
<dbReference type="Gene3D" id="2.40.70.10">
    <property type="entry name" value="Acid Proteases"/>
    <property type="match status" value="2"/>
</dbReference>
<evidence type="ECO:0000256" key="7">
    <source>
        <dbReference type="ARBA" id="ARBA00022801"/>
    </source>
</evidence>
<keyword evidence="6" id="KW-0064">Aspartyl protease</keyword>
<dbReference type="EC" id="3.4.23.21" evidence="3"/>
<accession>A0A9P8CWY2</accession>
<evidence type="ECO:0000256" key="8">
    <source>
        <dbReference type="ARBA" id="ARBA00023145"/>
    </source>
</evidence>
<evidence type="ECO:0000256" key="9">
    <source>
        <dbReference type="ARBA" id="ARBA00023157"/>
    </source>
</evidence>
<keyword evidence="9 11" id="KW-1015">Disulfide bond</keyword>
<dbReference type="GO" id="GO:0006508">
    <property type="term" value="P:proteolysis"/>
    <property type="evidence" value="ECO:0007669"/>
    <property type="project" value="UniProtKB-KW"/>
</dbReference>
<comment type="similarity">
    <text evidence="2">Belongs to the peptidase A1 family.</text>
</comment>
<sequence>MVKERDTHIKSSHSPTLAMKVYIGISAALALAFASSTIAAAAPEEYLKIPIKTVNGPIRLSTMGRWRHTLRKYGLSHRNSAAVSGIGSEAVGGPRGYQRGRALSETNMARIPLVDYDFDREYYGIVMIGQPPQSFKIDFDTGSSQFIIAAKGCAQCSGATHYDPSVSKTFRANGKPWRITYGDQSHAAGYLGWDHIAIDGIRVKNQQLALVTNESAGFDDTIDGIMGLAFGALSASISSTKTVFENMMAQKLVDQGIFSFYLGKSSLQGGGEFIFGGMDLDRVAPGKEITYAPVTRARYWQINIGNVFVNGKSVMNNGGGGGGKKRKGVHKANGLTGIMDTGTTLMVVPEKLGRTIHQRIKGAKLEDPSYTVPCDLGKHYPGARVELEIEGKRFGIPFEDLVREETEQAGTCYSGIQTSSAEFLIIGDVFIKNNYVVFDQANKRVGIAPLKLDMDATPDAEKLDIGITGLLEANEFSLNQGLEEDIRDSEEQDGEDEALEGRDGVGEGDVEDHIEAQKKRWEITDENSRDHVGSVAKYSQTRKNHSTHKNKH</sequence>
<evidence type="ECO:0000256" key="5">
    <source>
        <dbReference type="ARBA" id="ARBA00022729"/>
    </source>
</evidence>
<dbReference type="InterPro" id="IPR034164">
    <property type="entry name" value="Pepsin-like_dom"/>
</dbReference>
<organism evidence="14 15">
    <name type="scientific">Mortierella alpina</name>
    <name type="common">Oleaginous fungus</name>
    <name type="synonym">Mortierella renispora</name>
    <dbReference type="NCBI Taxonomy" id="64518"/>
    <lineage>
        <taxon>Eukaryota</taxon>
        <taxon>Fungi</taxon>
        <taxon>Fungi incertae sedis</taxon>
        <taxon>Mucoromycota</taxon>
        <taxon>Mortierellomycotina</taxon>
        <taxon>Mortierellomycetes</taxon>
        <taxon>Mortierellales</taxon>
        <taxon>Mortierellaceae</taxon>
        <taxon>Mortierella</taxon>
    </lineage>
</organism>
<evidence type="ECO:0000313" key="15">
    <source>
        <dbReference type="Proteomes" id="UP000717515"/>
    </source>
</evidence>
<evidence type="ECO:0000256" key="11">
    <source>
        <dbReference type="PIRSR" id="PIRSR601461-2"/>
    </source>
</evidence>
<dbReference type="PRINTS" id="PR00792">
    <property type="entry name" value="PEPSIN"/>
</dbReference>
<feature type="compositionally biased region" description="Basic residues" evidence="12">
    <location>
        <begin position="540"/>
        <end position="552"/>
    </location>
</feature>
<gene>
    <name evidence="14" type="ORF">KVV02_000795</name>
</gene>
<feature type="region of interest" description="Disordered" evidence="12">
    <location>
        <begin position="485"/>
        <end position="552"/>
    </location>
</feature>
<keyword evidence="7" id="KW-0378">Hydrolase</keyword>
<dbReference type="GO" id="GO:0004190">
    <property type="term" value="F:aspartic-type endopeptidase activity"/>
    <property type="evidence" value="ECO:0007669"/>
    <property type="project" value="UniProtKB-KW"/>
</dbReference>
<proteinExistence type="inferred from homology"/>
<reference evidence="14" key="1">
    <citation type="submission" date="2021-07" db="EMBL/GenBank/DDBJ databases">
        <title>Draft genome of Mortierella alpina, strain LL118, isolated from an aspen leaf litter sample.</title>
        <authorList>
            <person name="Yang S."/>
            <person name="Vinatzer B.A."/>
        </authorList>
    </citation>
    <scope>NUCLEOTIDE SEQUENCE</scope>
    <source>
        <strain evidence="14">LL118</strain>
    </source>
</reference>
<dbReference type="AlphaFoldDB" id="A0A9P8CWY2"/>
<evidence type="ECO:0000256" key="12">
    <source>
        <dbReference type="SAM" id="MobiDB-lite"/>
    </source>
</evidence>
<dbReference type="InterPro" id="IPR001461">
    <property type="entry name" value="Aspartic_peptidase_A1"/>
</dbReference>
<evidence type="ECO:0000256" key="3">
    <source>
        <dbReference type="ARBA" id="ARBA00013205"/>
    </source>
</evidence>
<dbReference type="InterPro" id="IPR033121">
    <property type="entry name" value="PEPTIDASE_A1"/>
</dbReference>
<feature type="active site" evidence="10">
    <location>
        <position position="140"/>
    </location>
</feature>
<name>A0A9P8CWY2_MORAP</name>
<protein>
    <recommendedName>
        <fullName evidence="3">rhizopuspepsin</fullName>
        <ecNumber evidence="3">3.4.23.21</ecNumber>
    </recommendedName>
</protein>
<evidence type="ECO:0000256" key="1">
    <source>
        <dbReference type="ARBA" id="ARBA00001130"/>
    </source>
</evidence>
<evidence type="ECO:0000259" key="13">
    <source>
        <dbReference type="PROSITE" id="PS51767"/>
    </source>
</evidence>
<comment type="caution">
    <text evidence="14">The sequence shown here is derived from an EMBL/GenBank/DDBJ whole genome shotgun (WGS) entry which is preliminary data.</text>
</comment>
<dbReference type="InterPro" id="IPR021109">
    <property type="entry name" value="Peptidase_aspartic_dom_sf"/>
</dbReference>